<protein>
    <submittedName>
        <fullName evidence="1">Uncharacterized protein</fullName>
    </submittedName>
</protein>
<dbReference type="EMBL" id="AP026708">
    <property type="protein sequence ID" value="BDQ34736.1"/>
    <property type="molecule type" value="Genomic_DNA"/>
</dbReference>
<dbReference type="Proteomes" id="UP001061361">
    <property type="component" value="Chromosome"/>
</dbReference>
<keyword evidence="2" id="KW-1185">Reference proteome</keyword>
<accession>A0ABN6RUL8</accession>
<proteinExistence type="predicted"/>
<sequence>MKGVLVDLLTEVFQNILGYHVIHEGYPWVRAQEMVKTGEMDGFCIVATLGREKYTIFAETPVLQSPILIATSSNSPKKEEILSTKTIKGLSKYQISSYRGNGFVAMN</sequence>
<dbReference type="SUPFAM" id="SSF53850">
    <property type="entry name" value="Periplasmic binding protein-like II"/>
    <property type="match status" value="1"/>
</dbReference>
<evidence type="ECO:0000313" key="1">
    <source>
        <dbReference type="EMBL" id="BDQ34736.1"/>
    </source>
</evidence>
<organism evidence="1 2">
    <name type="scientific">Pseudodesulfovibrio portus</name>
    <dbReference type="NCBI Taxonomy" id="231439"/>
    <lineage>
        <taxon>Bacteria</taxon>
        <taxon>Pseudomonadati</taxon>
        <taxon>Thermodesulfobacteriota</taxon>
        <taxon>Desulfovibrionia</taxon>
        <taxon>Desulfovibrionales</taxon>
        <taxon>Desulfovibrionaceae</taxon>
    </lineage>
</organism>
<reference evidence="1" key="1">
    <citation type="submission" date="2022-08" db="EMBL/GenBank/DDBJ databases">
        <title>Genome Sequence of the sulphate-reducing bacterium, Pseudodesulfovibrio portus JCM14722.</title>
        <authorList>
            <person name="Kondo R."/>
            <person name="Kataoka T."/>
        </authorList>
    </citation>
    <scope>NUCLEOTIDE SEQUENCE</scope>
    <source>
        <strain evidence="1">JCM 14722</strain>
    </source>
</reference>
<name>A0ABN6RUL8_9BACT</name>
<gene>
    <name evidence="1" type="ORF">JCM14722_22780</name>
</gene>
<dbReference type="Gene3D" id="3.40.190.10">
    <property type="entry name" value="Periplasmic binding protein-like II"/>
    <property type="match status" value="1"/>
</dbReference>
<evidence type="ECO:0000313" key="2">
    <source>
        <dbReference type="Proteomes" id="UP001061361"/>
    </source>
</evidence>